<protein>
    <submittedName>
        <fullName evidence="2">Uncharacterized protein</fullName>
    </submittedName>
</protein>
<comment type="caution">
    <text evidence="2">The sequence shown here is derived from an EMBL/GenBank/DDBJ whole genome shotgun (WGS) entry which is preliminary data.</text>
</comment>
<proteinExistence type="predicted"/>
<keyword evidence="1" id="KW-0472">Membrane</keyword>
<evidence type="ECO:0000313" key="2">
    <source>
        <dbReference type="EMBL" id="OGH69162.1"/>
    </source>
</evidence>
<gene>
    <name evidence="2" type="ORF">A2754_01755</name>
</gene>
<sequence>MERNGMNEAVKAVGNLTYEEQCAIAGNPDKLKRFAVGLTAKAPQSPEGIWLGFNFFGLLAGVCCLWTLGTWMKGCVSVECVTPTVRSGEVVPSMFQLRDVQVVQFLEGGQYLEEPSIAIEDYYLVLPTVVVVRYCNSYVVTRYYPSSSSGVSSSYLFDRLTCGHYLLPRWRLVSPASR</sequence>
<accession>A0A1F6MBX4</accession>
<evidence type="ECO:0000256" key="1">
    <source>
        <dbReference type="SAM" id="Phobius"/>
    </source>
</evidence>
<dbReference type="EMBL" id="MFPU01000062">
    <property type="protein sequence ID" value="OGH69162.1"/>
    <property type="molecule type" value="Genomic_DNA"/>
</dbReference>
<name>A0A1F6MBX4_9BACT</name>
<keyword evidence="1" id="KW-1133">Transmembrane helix</keyword>
<dbReference type="Proteomes" id="UP000177953">
    <property type="component" value="Unassembled WGS sequence"/>
</dbReference>
<feature type="transmembrane region" description="Helical" evidence="1">
    <location>
        <begin position="48"/>
        <end position="68"/>
    </location>
</feature>
<reference evidence="2 3" key="1">
    <citation type="journal article" date="2016" name="Nat. Commun.">
        <title>Thousands of microbial genomes shed light on interconnected biogeochemical processes in an aquifer system.</title>
        <authorList>
            <person name="Anantharaman K."/>
            <person name="Brown C.T."/>
            <person name="Hug L.A."/>
            <person name="Sharon I."/>
            <person name="Castelle C.J."/>
            <person name="Probst A.J."/>
            <person name="Thomas B.C."/>
            <person name="Singh A."/>
            <person name="Wilkins M.J."/>
            <person name="Karaoz U."/>
            <person name="Brodie E.L."/>
            <person name="Williams K.H."/>
            <person name="Hubbard S.S."/>
            <person name="Banfield J.F."/>
        </authorList>
    </citation>
    <scope>NUCLEOTIDE SEQUENCE [LARGE SCALE GENOMIC DNA]</scope>
</reference>
<organism evidence="2 3">
    <name type="scientific">Candidatus Magasanikbacteria bacterium RIFCSPHIGHO2_01_FULL_47_8</name>
    <dbReference type="NCBI Taxonomy" id="1798673"/>
    <lineage>
        <taxon>Bacteria</taxon>
        <taxon>Candidatus Magasanikiibacteriota</taxon>
    </lineage>
</organism>
<keyword evidence="1" id="KW-0812">Transmembrane</keyword>
<evidence type="ECO:0000313" key="3">
    <source>
        <dbReference type="Proteomes" id="UP000177953"/>
    </source>
</evidence>
<dbReference type="AlphaFoldDB" id="A0A1F6MBX4"/>